<protein>
    <recommendedName>
        <fullName evidence="1">Roadblock/LAMTOR2 domain-containing protein</fullName>
    </recommendedName>
</protein>
<reference evidence="2 3" key="1">
    <citation type="submission" date="2019-09" db="EMBL/GenBank/DDBJ databases">
        <authorList>
            <person name="Leyn A S."/>
        </authorList>
    </citation>
    <scope>NUCLEOTIDE SEQUENCE [LARGE SCALE GENOMIC DNA]</scope>
    <source>
        <strain evidence="2">AA231_1</strain>
    </source>
</reference>
<dbReference type="AlphaFoldDB" id="A0A6I8LR08"/>
<dbReference type="InterPro" id="IPR004942">
    <property type="entry name" value="Roadblock/LAMTOR2_dom"/>
</dbReference>
<organism evidence="2 3">
    <name type="scientific">Amycolatopsis camponoti</name>
    <dbReference type="NCBI Taxonomy" id="2606593"/>
    <lineage>
        <taxon>Bacteria</taxon>
        <taxon>Bacillati</taxon>
        <taxon>Actinomycetota</taxon>
        <taxon>Actinomycetes</taxon>
        <taxon>Pseudonocardiales</taxon>
        <taxon>Pseudonocardiaceae</taxon>
        <taxon>Amycolatopsis</taxon>
    </lineage>
</organism>
<accession>A0A6I8LR08</accession>
<proteinExistence type="predicted"/>
<dbReference type="Pfam" id="PF03259">
    <property type="entry name" value="Robl_LC7"/>
    <property type="match status" value="1"/>
</dbReference>
<keyword evidence="3" id="KW-1185">Reference proteome</keyword>
<dbReference type="SMART" id="SM00960">
    <property type="entry name" value="Robl_LC7"/>
    <property type="match status" value="1"/>
</dbReference>
<sequence length="168" mass="17324">MMAVGSLAAGQPERLIVFTAAGLLMTSTGVTAPVPGRSVIPKERRELDFDALAAELRNLRESVAGVTGTVLAAVDGIPIIADADDYLDPAKISALAAADLGIARQAAEMTGKGTLSQTVVFGSDGYMAVYAVGRLALMVVLGDKGLNVGRLLFESRPVIERIGTILAA</sequence>
<dbReference type="EMBL" id="CABVGP010000001">
    <property type="protein sequence ID" value="VVJ18085.1"/>
    <property type="molecule type" value="Genomic_DNA"/>
</dbReference>
<dbReference type="SUPFAM" id="SSF103196">
    <property type="entry name" value="Roadblock/LC7 domain"/>
    <property type="match status" value="1"/>
</dbReference>
<gene>
    <name evidence="2" type="ORF">AA23TX_03106</name>
</gene>
<name>A0A6I8LR08_9PSEU</name>
<dbReference type="Proteomes" id="UP000399805">
    <property type="component" value="Unassembled WGS sequence"/>
</dbReference>
<evidence type="ECO:0000259" key="1">
    <source>
        <dbReference type="SMART" id="SM00960"/>
    </source>
</evidence>
<evidence type="ECO:0000313" key="3">
    <source>
        <dbReference type="Proteomes" id="UP000399805"/>
    </source>
</evidence>
<dbReference type="Gene3D" id="3.30.450.30">
    <property type="entry name" value="Dynein light chain 2a, cytoplasmic"/>
    <property type="match status" value="1"/>
</dbReference>
<evidence type="ECO:0000313" key="2">
    <source>
        <dbReference type="EMBL" id="VVJ18085.1"/>
    </source>
</evidence>
<feature type="domain" description="Roadblock/LAMTOR2" evidence="1">
    <location>
        <begin position="53"/>
        <end position="142"/>
    </location>
</feature>